<gene>
    <name evidence="1" type="ORF">CEXT_307911</name>
</gene>
<protein>
    <submittedName>
        <fullName evidence="1">Uncharacterized protein</fullName>
    </submittedName>
</protein>
<dbReference type="Proteomes" id="UP001054945">
    <property type="component" value="Unassembled WGS sequence"/>
</dbReference>
<dbReference type="EMBL" id="BPLR01015185">
    <property type="protein sequence ID" value="GIY74224.1"/>
    <property type="molecule type" value="Genomic_DNA"/>
</dbReference>
<evidence type="ECO:0000313" key="1">
    <source>
        <dbReference type="EMBL" id="GIY74224.1"/>
    </source>
</evidence>
<proteinExistence type="predicted"/>
<keyword evidence="2" id="KW-1185">Reference proteome</keyword>
<name>A0AAV4VX89_CAEEX</name>
<reference evidence="1 2" key="1">
    <citation type="submission" date="2021-06" db="EMBL/GenBank/DDBJ databases">
        <title>Caerostris extrusa draft genome.</title>
        <authorList>
            <person name="Kono N."/>
            <person name="Arakawa K."/>
        </authorList>
    </citation>
    <scope>NUCLEOTIDE SEQUENCE [LARGE SCALE GENOMIC DNA]</scope>
</reference>
<comment type="caution">
    <text evidence="1">The sequence shown here is derived from an EMBL/GenBank/DDBJ whole genome shotgun (WGS) entry which is preliminary data.</text>
</comment>
<accession>A0AAV4VX89</accession>
<dbReference type="AlphaFoldDB" id="A0AAV4VX89"/>
<sequence>MPCGRIFRINYPMLPCCVDENSKSLRQSELWHFAKIFVESTVFQRMIKVHVISDNPTLAHFLTKKKRKLFRGKINEITMIVKSSIGLAAETF</sequence>
<evidence type="ECO:0000313" key="2">
    <source>
        <dbReference type="Proteomes" id="UP001054945"/>
    </source>
</evidence>
<organism evidence="1 2">
    <name type="scientific">Caerostris extrusa</name>
    <name type="common">Bark spider</name>
    <name type="synonym">Caerostris bankana</name>
    <dbReference type="NCBI Taxonomy" id="172846"/>
    <lineage>
        <taxon>Eukaryota</taxon>
        <taxon>Metazoa</taxon>
        <taxon>Ecdysozoa</taxon>
        <taxon>Arthropoda</taxon>
        <taxon>Chelicerata</taxon>
        <taxon>Arachnida</taxon>
        <taxon>Araneae</taxon>
        <taxon>Araneomorphae</taxon>
        <taxon>Entelegynae</taxon>
        <taxon>Araneoidea</taxon>
        <taxon>Araneidae</taxon>
        <taxon>Caerostris</taxon>
    </lineage>
</organism>